<feature type="transmembrane region" description="Helical" evidence="7">
    <location>
        <begin position="181"/>
        <end position="203"/>
    </location>
</feature>
<comment type="subcellular location">
    <subcellularLocation>
        <location evidence="1">Membrane</location>
        <topology evidence="1">Multi-pass membrane protein</topology>
    </subcellularLocation>
</comment>
<dbReference type="Proteomes" id="UP000887575">
    <property type="component" value="Unassembled WGS sequence"/>
</dbReference>
<dbReference type="CDD" id="cd17328">
    <property type="entry name" value="MFS_spinster_like"/>
    <property type="match status" value="1"/>
</dbReference>
<proteinExistence type="inferred from homology"/>
<evidence type="ECO:0000256" key="3">
    <source>
        <dbReference type="ARBA" id="ARBA00022692"/>
    </source>
</evidence>
<reference evidence="10" key="1">
    <citation type="submission" date="2024-02" db="UniProtKB">
        <authorList>
            <consortium name="WormBaseParasite"/>
        </authorList>
    </citation>
    <scope>IDENTIFICATION</scope>
</reference>
<dbReference type="InterPro" id="IPR036259">
    <property type="entry name" value="MFS_trans_sf"/>
</dbReference>
<dbReference type="WBParaSite" id="MBELARI_LOCUS17785">
    <property type="protein sequence ID" value="MBELARI_LOCUS17785"/>
    <property type="gene ID" value="MBELARI_LOCUS17785"/>
</dbReference>
<feature type="transmembrane region" description="Helical" evidence="7">
    <location>
        <begin position="155"/>
        <end position="175"/>
    </location>
</feature>
<name>A0AAF3EVK5_9BILA</name>
<dbReference type="InterPro" id="IPR020846">
    <property type="entry name" value="MFS_dom"/>
</dbReference>
<evidence type="ECO:0000313" key="9">
    <source>
        <dbReference type="Proteomes" id="UP000887575"/>
    </source>
</evidence>
<evidence type="ECO:0000313" key="10">
    <source>
        <dbReference type="WBParaSite" id="MBELARI_LOCUS17785"/>
    </source>
</evidence>
<keyword evidence="9" id="KW-1185">Reference proteome</keyword>
<keyword evidence="2" id="KW-0813">Transport</keyword>
<dbReference type="PANTHER" id="PTHR23505:SF79">
    <property type="entry name" value="PROTEIN SPINSTER"/>
    <property type="match status" value="1"/>
</dbReference>
<organism evidence="9 10">
    <name type="scientific">Mesorhabditis belari</name>
    <dbReference type="NCBI Taxonomy" id="2138241"/>
    <lineage>
        <taxon>Eukaryota</taxon>
        <taxon>Metazoa</taxon>
        <taxon>Ecdysozoa</taxon>
        <taxon>Nematoda</taxon>
        <taxon>Chromadorea</taxon>
        <taxon>Rhabditida</taxon>
        <taxon>Rhabditina</taxon>
        <taxon>Rhabditomorpha</taxon>
        <taxon>Rhabditoidea</taxon>
        <taxon>Rhabditidae</taxon>
        <taxon>Mesorhabditinae</taxon>
        <taxon>Mesorhabditis</taxon>
    </lineage>
</organism>
<accession>A0AAF3EVK5</accession>
<dbReference type="PANTHER" id="PTHR23505">
    <property type="entry name" value="SPINSTER"/>
    <property type="match status" value="1"/>
</dbReference>
<comment type="similarity">
    <text evidence="6">Belongs to the major facilitator superfamily. Spinster (TC 2.A.1.49) family.</text>
</comment>
<dbReference type="PROSITE" id="PS50850">
    <property type="entry name" value="MFS"/>
    <property type="match status" value="1"/>
</dbReference>
<feature type="transmembrane region" description="Helical" evidence="7">
    <location>
        <begin position="333"/>
        <end position="355"/>
    </location>
</feature>
<feature type="transmembrane region" description="Helical" evidence="7">
    <location>
        <begin position="91"/>
        <end position="110"/>
    </location>
</feature>
<evidence type="ECO:0000256" key="2">
    <source>
        <dbReference type="ARBA" id="ARBA00022448"/>
    </source>
</evidence>
<sequence>MGEINGNAVERREKEHRIDLWRRCASVGVLTLLHAMTFADRFSVAGALAPLVDFYSINNTEAGLIQTLFLAATILGAPITGFFGDRYNRKWIMSMGVVVWIGVMIASSFIPKNMFWLFLLLRCVDGLSENFVYACAPSMIADYFSGQARSYAYMFFYYAINVGAAFGVMVGSAIADSTTEWQWALRFVPGITIVGWIGLIVIVQEPKRESEQHPSDVTSKKSSFFNDVRYLVTIKTFILQCFGAAFINFTTGAQGWWNSAIIYYAIDYKKNVSTAAFNSIFHHNEYKTIQLVTGFIGIGSTISGVSFVVYWAESWRNGKGIFKRIQTVRAPALVIAICLCLAAPCSCITQLFVLWNIYGYYATQFVGGFFMGAAWVLNLDVLYSTTSSSRRATSIMMWTLVQHLLGDGPSPYIAGSIADSFRGKDDSSYGEMWALIKSFFIINSMTIPAALIHFVIAWSMKSDLERNRVEEKRIETEKQWGPDEEQIKTIIRDLDVVHSMQ</sequence>
<dbReference type="GO" id="GO:0022857">
    <property type="term" value="F:transmembrane transporter activity"/>
    <property type="evidence" value="ECO:0007669"/>
    <property type="project" value="InterPro"/>
</dbReference>
<evidence type="ECO:0000256" key="6">
    <source>
        <dbReference type="ARBA" id="ARBA00024338"/>
    </source>
</evidence>
<protein>
    <submittedName>
        <fullName evidence="10">Major facilitator superfamily (MFS) profile domain-containing protein</fullName>
    </submittedName>
</protein>
<dbReference type="Gene3D" id="1.20.1250.20">
    <property type="entry name" value="MFS general substrate transporter like domains"/>
    <property type="match status" value="1"/>
</dbReference>
<evidence type="ECO:0000256" key="1">
    <source>
        <dbReference type="ARBA" id="ARBA00004141"/>
    </source>
</evidence>
<feature type="transmembrane region" description="Helical" evidence="7">
    <location>
        <begin position="64"/>
        <end position="84"/>
    </location>
</feature>
<dbReference type="Pfam" id="PF07690">
    <property type="entry name" value="MFS_1"/>
    <property type="match status" value="1"/>
</dbReference>
<feature type="transmembrane region" description="Helical" evidence="7">
    <location>
        <begin position="289"/>
        <end position="312"/>
    </location>
</feature>
<feature type="domain" description="Major facilitator superfamily (MFS) profile" evidence="8">
    <location>
        <begin position="26"/>
        <end position="461"/>
    </location>
</feature>
<evidence type="ECO:0000256" key="4">
    <source>
        <dbReference type="ARBA" id="ARBA00022989"/>
    </source>
</evidence>
<keyword evidence="5 7" id="KW-0472">Membrane</keyword>
<dbReference type="InterPro" id="IPR044770">
    <property type="entry name" value="MFS_spinster-like"/>
</dbReference>
<dbReference type="SUPFAM" id="SSF103473">
    <property type="entry name" value="MFS general substrate transporter"/>
    <property type="match status" value="1"/>
</dbReference>
<keyword evidence="4 7" id="KW-1133">Transmembrane helix</keyword>
<dbReference type="AlphaFoldDB" id="A0AAF3EVK5"/>
<dbReference type="InterPro" id="IPR011701">
    <property type="entry name" value="MFS"/>
</dbReference>
<evidence type="ECO:0000256" key="5">
    <source>
        <dbReference type="ARBA" id="ARBA00023136"/>
    </source>
</evidence>
<evidence type="ECO:0000259" key="8">
    <source>
        <dbReference type="PROSITE" id="PS50850"/>
    </source>
</evidence>
<keyword evidence="3 7" id="KW-0812">Transmembrane</keyword>
<feature type="transmembrane region" description="Helical" evidence="7">
    <location>
        <begin position="20"/>
        <end position="44"/>
    </location>
</feature>
<dbReference type="GO" id="GO:0016020">
    <property type="term" value="C:membrane"/>
    <property type="evidence" value="ECO:0007669"/>
    <property type="project" value="UniProtKB-SubCell"/>
</dbReference>
<evidence type="ECO:0000256" key="7">
    <source>
        <dbReference type="SAM" id="Phobius"/>
    </source>
</evidence>
<feature type="transmembrane region" description="Helical" evidence="7">
    <location>
        <begin position="361"/>
        <end position="383"/>
    </location>
</feature>
<feature type="transmembrane region" description="Helical" evidence="7">
    <location>
        <begin position="434"/>
        <end position="458"/>
    </location>
</feature>